<evidence type="ECO:0000256" key="2">
    <source>
        <dbReference type="SAM" id="Phobius"/>
    </source>
</evidence>
<evidence type="ECO:0000313" key="4">
    <source>
        <dbReference type="Proteomes" id="UP001240639"/>
    </source>
</evidence>
<organism evidence="3 4">
    <name type="scientific">Qipengyuania profundimaris</name>
    <dbReference type="NCBI Taxonomy" id="3067652"/>
    <lineage>
        <taxon>Bacteria</taxon>
        <taxon>Pseudomonadati</taxon>
        <taxon>Pseudomonadota</taxon>
        <taxon>Alphaproteobacteria</taxon>
        <taxon>Sphingomonadales</taxon>
        <taxon>Erythrobacteraceae</taxon>
        <taxon>Qipengyuania</taxon>
    </lineage>
</organism>
<dbReference type="EMBL" id="JAVAIM010000001">
    <property type="protein sequence ID" value="MDP4574095.1"/>
    <property type="molecule type" value="Genomic_DNA"/>
</dbReference>
<keyword evidence="2" id="KW-0812">Transmembrane</keyword>
<feature type="transmembrane region" description="Helical" evidence="2">
    <location>
        <begin position="187"/>
        <end position="206"/>
    </location>
</feature>
<feature type="transmembrane region" description="Helical" evidence="2">
    <location>
        <begin position="227"/>
        <end position="246"/>
    </location>
</feature>
<feature type="transmembrane region" description="Helical" evidence="2">
    <location>
        <begin position="160"/>
        <end position="181"/>
    </location>
</feature>
<dbReference type="RefSeq" id="WP_305931542.1">
    <property type="nucleotide sequence ID" value="NZ_JAVAIM010000001.1"/>
</dbReference>
<sequence length="469" mass="52197">MSAFEKFKRLVGRPDVTIALPSDPFIAIDREAAIARLKLDEKGEANGRADYPPEDSESLDDVESEIAAEISEYASRAQIDASANFRVYGERISELALLRELSTVTGASEEAIGDYRATVIKRKGELALAKDAIKESYSELDDFKAEHGLNRPAHRGLLPIYAYSTIGIAWFIESAFNTAFLRVNDDAGLIGGFVAAAVVAAVNLLGSAFVGRKVWPYLFYRKAGPRVAAYFATSLWLVLLFAWNLLAGHFRDAKAAGLPDPEAAALGLFADNLFQFDSIYSYGLLGAGLLFAVVAAIAGFKMDDPYPGYGDIYRRHEDRCEDYAEQIDDAMEDLRDIRREAIGEAEALRDELSSQFRERGNIIASREHLRTRYRDHQSYLEDQANALLSYYRGVNTRSRTSGAPQSFRKRWELQRTELPVMPSEPLIDEEVERAQNALSASITTISAAYNEAIESFEHLDTIKDNLRNG</sequence>
<dbReference type="Proteomes" id="UP001240639">
    <property type="component" value="Unassembled WGS sequence"/>
</dbReference>
<keyword evidence="2" id="KW-1133">Transmembrane helix</keyword>
<feature type="transmembrane region" description="Helical" evidence="2">
    <location>
        <begin position="279"/>
        <end position="300"/>
    </location>
</feature>
<comment type="caution">
    <text evidence="3">The sequence shown here is derived from an EMBL/GenBank/DDBJ whole genome shotgun (WGS) entry which is preliminary data.</text>
</comment>
<keyword evidence="4" id="KW-1185">Reference proteome</keyword>
<gene>
    <name evidence="3" type="ORF">Q9K02_02935</name>
</gene>
<evidence type="ECO:0000256" key="1">
    <source>
        <dbReference type="SAM" id="Coils"/>
    </source>
</evidence>
<evidence type="ECO:0008006" key="5">
    <source>
        <dbReference type="Google" id="ProtNLM"/>
    </source>
</evidence>
<protein>
    <recommendedName>
        <fullName evidence="5">MFS transporter</fullName>
    </recommendedName>
</protein>
<feature type="coiled-coil region" evidence="1">
    <location>
        <begin position="313"/>
        <end position="351"/>
    </location>
</feature>
<accession>A0ABT9HLS1</accession>
<reference evidence="3 4" key="1">
    <citation type="submission" date="2023-08" db="EMBL/GenBank/DDBJ databases">
        <title>genomic of G39.</title>
        <authorList>
            <person name="Wang Y."/>
        </authorList>
    </citation>
    <scope>NUCLEOTIDE SEQUENCE [LARGE SCALE GENOMIC DNA]</scope>
    <source>
        <strain evidence="3 4">G39</strain>
    </source>
</reference>
<keyword evidence="2" id="KW-0472">Membrane</keyword>
<evidence type="ECO:0000313" key="3">
    <source>
        <dbReference type="EMBL" id="MDP4574095.1"/>
    </source>
</evidence>
<keyword evidence="1" id="KW-0175">Coiled coil</keyword>
<name>A0ABT9HLS1_9SPHN</name>
<proteinExistence type="predicted"/>